<sequence length="387" mass="44541">MNYQYSRFNEESSNNGQFYQQQGQTSMQMQQFGNQPQSGNQQIIYQNHLLGQPINNYPQQGQFNNNYPNQGQQIPDYSLQGGNQMANYPLQGMQIANYPQEGQQVLLNYPNFDVNQRQSVGFLSIKTPLQKLQECQGIYIKQKLEKLQVLTGWQHENTYKVYQADINGVKFGNNPLFLCKEKSSLFQRMFLKGDMREFNMNVTCEDTIAPSGQIVSTPFLALERPFQCTFFNYNRPKLTINHLENGTEVLYGYIRNPFKCCQLGCEVYDENEQLIFLIQGECCQLGYICRSLPCNVCQEYEFTVQNAQGEIVSRLLKKSAGFIKAAISDCDDFSIGFPQNSTPKEKVLLMSAAIFLDYMYFENKQSSNDNNKNNQNNANLNFRSSIL</sequence>
<feature type="region of interest" description="Disordered" evidence="3">
    <location>
        <begin position="367"/>
        <end position="387"/>
    </location>
</feature>
<dbReference type="InParanoid" id="Q22U00"/>
<dbReference type="PANTHER" id="PTHR23248">
    <property type="entry name" value="PHOSPHOLIPID SCRAMBLASE-RELATED"/>
    <property type="match status" value="1"/>
</dbReference>
<evidence type="ECO:0000256" key="1">
    <source>
        <dbReference type="ARBA" id="ARBA00005350"/>
    </source>
</evidence>
<dbReference type="AlphaFoldDB" id="Q22U00"/>
<dbReference type="GO" id="GO:0005886">
    <property type="term" value="C:plasma membrane"/>
    <property type="evidence" value="ECO:0007669"/>
    <property type="project" value="TreeGrafter"/>
</dbReference>
<dbReference type="RefSeq" id="XP_001009132.1">
    <property type="nucleotide sequence ID" value="XM_001009132.2"/>
</dbReference>
<dbReference type="InterPro" id="IPR005552">
    <property type="entry name" value="Scramblase"/>
</dbReference>
<dbReference type="Proteomes" id="UP000009168">
    <property type="component" value="Unassembled WGS sequence"/>
</dbReference>
<dbReference type="HOGENOM" id="CLU_060228_0_0_1"/>
<dbReference type="PANTHER" id="PTHR23248:SF9">
    <property type="entry name" value="PHOSPHOLIPID SCRAMBLASE"/>
    <property type="match status" value="1"/>
</dbReference>
<evidence type="ECO:0000313" key="5">
    <source>
        <dbReference type="Proteomes" id="UP000009168"/>
    </source>
</evidence>
<dbReference type="GO" id="GO:0017128">
    <property type="term" value="F:phospholipid scramblase activity"/>
    <property type="evidence" value="ECO:0007669"/>
    <property type="project" value="InterPro"/>
</dbReference>
<comment type="similarity">
    <text evidence="1 2">Belongs to the phospholipid scramblase family.</text>
</comment>
<evidence type="ECO:0000256" key="2">
    <source>
        <dbReference type="RuleBase" id="RU363116"/>
    </source>
</evidence>
<dbReference type="eggNOG" id="KOG0621">
    <property type="taxonomic scope" value="Eukaryota"/>
</dbReference>
<name>Q22U00_TETTS</name>
<protein>
    <recommendedName>
        <fullName evidence="2">Phospholipid scramblase</fullName>
    </recommendedName>
</protein>
<proteinExistence type="inferred from homology"/>
<keyword evidence="5" id="KW-1185">Reference proteome</keyword>
<organism evidence="4 5">
    <name type="scientific">Tetrahymena thermophila (strain SB210)</name>
    <dbReference type="NCBI Taxonomy" id="312017"/>
    <lineage>
        <taxon>Eukaryota</taxon>
        <taxon>Sar</taxon>
        <taxon>Alveolata</taxon>
        <taxon>Ciliophora</taxon>
        <taxon>Intramacronucleata</taxon>
        <taxon>Oligohymenophorea</taxon>
        <taxon>Hymenostomatida</taxon>
        <taxon>Tetrahymenina</taxon>
        <taxon>Tetrahymenidae</taxon>
        <taxon>Tetrahymena</taxon>
    </lineage>
</organism>
<evidence type="ECO:0000256" key="3">
    <source>
        <dbReference type="SAM" id="MobiDB-lite"/>
    </source>
</evidence>
<dbReference type="EMBL" id="GG662830">
    <property type="protein sequence ID" value="EAR88887.1"/>
    <property type="molecule type" value="Genomic_DNA"/>
</dbReference>
<feature type="compositionally biased region" description="Low complexity" evidence="3">
    <location>
        <begin position="367"/>
        <end position="381"/>
    </location>
</feature>
<gene>
    <name evidence="4" type="ORF">TTHERM_00264820</name>
</gene>
<reference evidence="5" key="1">
    <citation type="journal article" date="2006" name="PLoS Biol.">
        <title>Macronuclear genome sequence of the ciliate Tetrahymena thermophila, a model eukaryote.</title>
        <authorList>
            <person name="Eisen J.A."/>
            <person name="Coyne R.S."/>
            <person name="Wu M."/>
            <person name="Wu D."/>
            <person name="Thiagarajan M."/>
            <person name="Wortman J.R."/>
            <person name="Badger J.H."/>
            <person name="Ren Q."/>
            <person name="Amedeo P."/>
            <person name="Jones K.M."/>
            <person name="Tallon L.J."/>
            <person name="Delcher A.L."/>
            <person name="Salzberg S.L."/>
            <person name="Silva J.C."/>
            <person name="Haas B.J."/>
            <person name="Majoros W.H."/>
            <person name="Farzad M."/>
            <person name="Carlton J.M."/>
            <person name="Smith R.K. Jr."/>
            <person name="Garg J."/>
            <person name="Pearlman R.E."/>
            <person name="Karrer K.M."/>
            <person name="Sun L."/>
            <person name="Manning G."/>
            <person name="Elde N.C."/>
            <person name="Turkewitz A.P."/>
            <person name="Asai D.J."/>
            <person name="Wilkes D.E."/>
            <person name="Wang Y."/>
            <person name="Cai H."/>
            <person name="Collins K."/>
            <person name="Stewart B.A."/>
            <person name="Lee S.R."/>
            <person name="Wilamowska K."/>
            <person name="Weinberg Z."/>
            <person name="Ruzzo W.L."/>
            <person name="Wloga D."/>
            <person name="Gaertig J."/>
            <person name="Frankel J."/>
            <person name="Tsao C.-C."/>
            <person name="Gorovsky M.A."/>
            <person name="Keeling P.J."/>
            <person name="Waller R.F."/>
            <person name="Patron N.J."/>
            <person name="Cherry J.M."/>
            <person name="Stover N.A."/>
            <person name="Krieger C.J."/>
            <person name="del Toro C."/>
            <person name="Ryder H.F."/>
            <person name="Williamson S.C."/>
            <person name="Barbeau R.A."/>
            <person name="Hamilton E.P."/>
            <person name="Orias E."/>
        </authorList>
    </citation>
    <scope>NUCLEOTIDE SEQUENCE [LARGE SCALE GENOMIC DNA]</scope>
    <source>
        <strain evidence="5">SB210</strain>
    </source>
</reference>
<accession>Q22U00</accession>
<dbReference type="KEGG" id="tet:TTHERM_00264820"/>
<evidence type="ECO:0000313" key="4">
    <source>
        <dbReference type="EMBL" id="EAR88887.1"/>
    </source>
</evidence>
<dbReference type="GeneID" id="7826107"/>
<dbReference type="Pfam" id="PF03803">
    <property type="entry name" value="Scramblase"/>
    <property type="match status" value="1"/>
</dbReference>
<dbReference type="OrthoDB" id="191150at2759"/>